<accession>I3ZLZ2</accession>
<sequence>MIFLFLPAALMFVAMLVISMAPIFHFTSSKNGKQWHFRSLSRLTAMRVRKGSEALQEQVALEPAVVLEPMV</sequence>
<dbReference type="Proteomes" id="UP000006056">
    <property type="component" value="Chromosome"/>
</dbReference>
<protein>
    <submittedName>
        <fullName evidence="2">Uncharacterized protein</fullName>
    </submittedName>
</protein>
<dbReference type="KEGG" id="trs:Terro_4053"/>
<keyword evidence="1" id="KW-1133">Transmembrane helix</keyword>
<evidence type="ECO:0000313" key="3">
    <source>
        <dbReference type="Proteomes" id="UP000006056"/>
    </source>
</evidence>
<gene>
    <name evidence="2" type="ordered locus">Terro_4053</name>
</gene>
<keyword evidence="3" id="KW-1185">Reference proteome</keyword>
<dbReference type="HOGENOM" id="CLU_2738684_0_0_0"/>
<keyword evidence="1" id="KW-0472">Membrane</keyword>
<keyword evidence="1" id="KW-0812">Transmembrane</keyword>
<dbReference type="EMBL" id="CP003379">
    <property type="protein sequence ID" value="AFL90260.1"/>
    <property type="molecule type" value="Genomic_DNA"/>
</dbReference>
<proteinExistence type="predicted"/>
<dbReference type="RefSeq" id="WP_014787520.1">
    <property type="nucleotide sequence ID" value="NC_018014.1"/>
</dbReference>
<evidence type="ECO:0000256" key="1">
    <source>
        <dbReference type="SAM" id="Phobius"/>
    </source>
</evidence>
<organism evidence="2 3">
    <name type="scientific">Terriglobus roseus (strain DSM 18391 / NRRL B-41598 / KBS 63)</name>
    <dbReference type="NCBI Taxonomy" id="926566"/>
    <lineage>
        <taxon>Bacteria</taxon>
        <taxon>Pseudomonadati</taxon>
        <taxon>Acidobacteriota</taxon>
        <taxon>Terriglobia</taxon>
        <taxon>Terriglobales</taxon>
        <taxon>Acidobacteriaceae</taxon>
        <taxon>Terriglobus</taxon>
    </lineage>
</organism>
<feature type="transmembrane region" description="Helical" evidence="1">
    <location>
        <begin position="6"/>
        <end position="26"/>
    </location>
</feature>
<name>I3ZLZ2_TERRK</name>
<reference evidence="2 3" key="1">
    <citation type="submission" date="2012-06" db="EMBL/GenBank/DDBJ databases">
        <title>Complete genome of Terriglobus roseus DSM 18391.</title>
        <authorList>
            <consortium name="US DOE Joint Genome Institute (JGI-PGF)"/>
            <person name="Lucas S."/>
            <person name="Copeland A."/>
            <person name="Lapidus A."/>
            <person name="Glavina del Rio T."/>
            <person name="Dalin E."/>
            <person name="Tice H."/>
            <person name="Bruce D."/>
            <person name="Goodwin L."/>
            <person name="Pitluck S."/>
            <person name="Peters L."/>
            <person name="Mikhailova N."/>
            <person name="Munk A.C.C."/>
            <person name="Kyrpides N."/>
            <person name="Mavromatis K."/>
            <person name="Ivanova N."/>
            <person name="Brettin T."/>
            <person name="Detter J.C."/>
            <person name="Han C."/>
            <person name="Larimer F."/>
            <person name="Land M."/>
            <person name="Hauser L."/>
            <person name="Markowitz V."/>
            <person name="Cheng J.-F."/>
            <person name="Hugenholtz P."/>
            <person name="Woyke T."/>
            <person name="Wu D."/>
            <person name="Brambilla E."/>
            <person name="Klenk H.-P."/>
            <person name="Eisen J.A."/>
        </authorList>
    </citation>
    <scope>NUCLEOTIDE SEQUENCE [LARGE SCALE GENOMIC DNA]</scope>
    <source>
        <strain evidence="3">DSM 18391 / NRRL B-41598 / KBS 63</strain>
    </source>
</reference>
<dbReference type="AlphaFoldDB" id="I3ZLZ2"/>
<evidence type="ECO:0000313" key="2">
    <source>
        <dbReference type="EMBL" id="AFL90260.1"/>
    </source>
</evidence>